<dbReference type="GO" id="GO:0000981">
    <property type="term" value="F:DNA-binding transcription factor activity, RNA polymerase II-specific"/>
    <property type="evidence" value="ECO:0007669"/>
    <property type="project" value="TreeGrafter"/>
</dbReference>
<dbReference type="InterPro" id="IPR036236">
    <property type="entry name" value="Znf_C2H2_sf"/>
</dbReference>
<reference evidence="10 11" key="1">
    <citation type="submission" date="2019-09" db="EMBL/GenBank/DDBJ databases">
        <title>Bird 10,000 Genomes (B10K) Project - Family phase.</title>
        <authorList>
            <person name="Zhang G."/>
        </authorList>
    </citation>
    <scope>NUCLEOTIDE SEQUENCE [LARGE SCALE GENOMIC DNA]</scope>
    <source>
        <strain evidence="10">B10K-DU-029-58</strain>
        <tissue evidence="10">Muscle</tissue>
    </source>
</reference>
<evidence type="ECO:0000256" key="3">
    <source>
        <dbReference type="ARBA" id="ARBA00022723"/>
    </source>
</evidence>
<sequence length="54" mass="6268">CTECGRRCSDRSTLAKHQTMHTEERPYICVECGDSFHRSSALNVHLRIHRGERP</sequence>
<evidence type="ECO:0000313" key="11">
    <source>
        <dbReference type="Proteomes" id="UP000570016"/>
    </source>
</evidence>
<evidence type="ECO:0000313" key="10">
    <source>
        <dbReference type="EMBL" id="NWW90995.1"/>
    </source>
</evidence>
<keyword evidence="3" id="KW-0479">Metal-binding</keyword>
<dbReference type="PANTHER" id="PTHR23226:SF416">
    <property type="entry name" value="FI01424P"/>
    <property type="match status" value="1"/>
</dbReference>
<evidence type="ECO:0000256" key="5">
    <source>
        <dbReference type="ARBA" id="ARBA00022771"/>
    </source>
</evidence>
<protein>
    <submittedName>
        <fullName evidence="10">ZNF93 protein</fullName>
    </submittedName>
</protein>
<accession>A0A7K6S0F6</accession>
<organism evidence="10 11">
    <name type="scientific">Rhynochetos jubatus</name>
    <name type="common">kagu</name>
    <dbReference type="NCBI Taxonomy" id="54386"/>
    <lineage>
        <taxon>Eukaryota</taxon>
        <taxon>Metazoa</taxon>
        <taxon>Chordata</taxon>
        <taxon>Craniata</taxon>
        <taxon>Vertebrata</taxon>
        <taxon>Euteleostomi</taxon>
        <taxon>Archelosauria</taxon>
        <taxon>Archosauria</taxon>
        <taxon>Dinosauria</taxon>
        <taxon>Saurischia</taxon>
        <taxon>Theropoda</taxon>
        <taxon>Coelurosauria</taxon>
        <taxon>Aves</taxon>
        <taxon>Neognathae</taxon>
        <taxon>Neoaves</taxon>
        <taxon>Phaethontimorphae</taxon>
        <taxon>Eurypygiformes</taxon>
        <taxon>Rhynochetidae</taxon>
        <taxon>Rhynochetos</taxon>
    </lineage>
</organism>
<comment type="subcellular location">
    <subcellularLocation>
        <location evidence="1">Nucleus</location>
    </subcellularLocation>
</comment>
<gene>
    <name evidence="10" type="primary">Znf93</name>
    <name evidence="10" type="ORF">RHYJUB_R02851</name>
</gene>
<dbReference type="Proteomes" id="UP000570016">
    <property type="component" value="Unassembled WGS sequence"/>
</dbReference>
<feature type="non-terminal residue" evidence="10">
    <location>
        <position position="1"/>
    </location>
</feature>
<evidence type="ECO:0000256" key="7">
    <source>
        <dbReference type="ARBA" id="ARBA00023242"/>
    </source>
</evidence>
<feature type="non-terminal residue" evidence="10">
    <location>
        <position position="54"/>
    </location>
</feature>
<dbReference type="EMBL" id="VZRY01003509">
    <property type="protein sequence ID" value="NWW90995.1"/>
    <property type="molecule type" value="Genomic_DNA"/>
</dbReference>
<dbReference type="PROSITE" id="PS00028">
    <property type="entry name" value="ZINC_FINGER_C2H2_1"/>
    <property type="match status" value="2"/>
</dbReference>
<keyword evidence="4" id="KW-0677">Repeat</keyword>
<dbReference type="InterPro" id="IPR013087">
    <property type="entry name" value="Znf_C2H2_type"/>
</dbReference>
<dbReference type="GO" id="GO:0005634">
    <property type="term" value="C:nucleus"/>
    <property type="evidence" value="ECO:0007669"/>
    <property type="project" value="UniProtKB-SubCell"/>
</dbReference>
<dbReference type="FunFam" id="3.30.160.60:FF:000446">
    <property type="entry name" value="Zinc finger protein"/>
    <property type="match status" value="1"/>
</dbReference>
<evidence type="ECO:0000259" key="9">
    <source>
        <dbReference type="PROSITE" id="PS50157"/>
    </source>
</evidence>
<keyword evidence="11" id="KW-1185">Reference proteome</keyword>
<name>A0A7K6S0F6_9AVES</name>
<dbReference type="GO" id="GO:0000978">
    <property type="term" value="F:RNA polymerase II cis-regulatory region sequence-specific DNA binding"/>
    <property type="evidence" value="ECO:0007669"/>
    <property type="project" value="TreeGrafter"/>
</dbReference>
<keyword evidence="5 8" id="KW-0863">Zinc-finger</keyword>
<keyword evidence="6" id="KW-0862">Zinc</keyword>
<dbReference type="Pfam" id="PF00096">
    <property type="entry name" value="zf-C2H2"/>
    <property type="match status" value="2"/>
</dbReference>
<dbReference type="PANTHER" id="PTHR23226">
    <property type="entry name" value="ZINC FINGER AND SCAN DOMAIN-CONTAINING"/>
    <property type="match status" value="1"/>
</dbReference>
<comment type="caution">
    <text evidence="10">The sequence shown here is derived from an EMBL/GenBank/DDBJ whole genome shotgun (WGS) entry which is preliminary data.</text>
</comment>
<evidence type="ECO:0000256" key="4">
    <source>
        <dbReference type="ARBA" id="ARBA00022737"/>
    </source>
</evidence>
<dbReference type="FunFam" id="3.30.160.60:FF:001158">
    <property type="entry name" value="zinc finger protein 22"/>
    <property type="match status" value="1"/>
</dbReference>
<evidence type="ECO:0000256" key="1">
    <source>
        <dbReference type="ARBA" id="ARBA00004123"/>
    </source>
</evidence>
<feature type="domain" description="C2H2-type" evidence="9">
    <location>
        <begin position="1"/>
        <end position="26"/>
    </location>
</feature>
<dbReference type="SMART" id="SM00355">
    <property type="entry name" value="ZnF_C2H2"/>
    <property type="match status" value="2"/>
</dbReference>
<evidence type="ECO:0000256" key="8">
    <source>
        <dbReference type="PROSITE-ProRule" id="PRU00042"/>
    </source>
</evidence>
<feature type="domain" description="C2H2-type" evidence="9">
    <location>
        <begin position="27"/>
        <end position="54"/>
    </location>
</feature>
<comment type="similarity">
    <text evidence="2">Belongs to the krueppel C2H2-type zinc-finger protein family.</text>
</comment>
<proteinExistence type="inferred from homology"/>
<dbReference type="OrthoDB" id="9244803at2759"/>
<dbReference type="PROSITE" id="PS50157">
    <property type="entry name" value="ZINC_FINGER_C2H2_2"/>
    <property type="match status" value="2"/>
</dbReference>
<evidence type="ECO:0000256" key="6">
    <source>
        <dbReference type="ARBA" id="ARBA00022833"/>
    </source>
</evidence>
<dbReference type="Gene3D" id="3.30.160.60">
    <property type="entry name" value="Classic Zinc Finger"/>
    <property type="match status" value="2"/>
</dbReference>
<dbReference type="AlphaFoldDB" id="A0A7K6S0F6"/>
<dbReference type="SUPFAM" id="SSF57667">
    <property type="entry name" value="beta-beta-alpha zinc fingers"/>
    <property type="match status" value="1"/>
</dbReference>
<keyword evidence="7" id="KW-0539">Nucleus</keyword>
<dbReference type="GO" id="GO:0008270">
    <property type="term" value="F:zinc ion binding"/>
    <property type="evidence" value="ECO:0007669"/>
    <property type="project" value="UniProtKB-KW"/>
</dbReference>
<evidence type="ECO:0000256" key="2">
    <source>
        <dbReference type="ARBA" id="ARBA00006991"/>
    </source>
</evidence>